<organism evidence="1 2">
    <name type="scientific">Fluviicola chungangensis</name>
    <dbReference type="NCBI Taxonomy" id="2597671"/>
    <lineage>
        <taxon>Bacteria</taxon>
        <taxon>Pseudomonadati</taxon>
        <taxon>Bacteroidota</taxon>
        <taxon>Flavobacteriia</taxon>
        <taxon>Flavobacteriales</taxon>
        <taxon>Crocinitomicaceae</taxon>
        <taxon>Fluviicola</taxon>
    </lineage>
</organism>
<dbReference type="AlphaFoldDB" id="A0A556MMY0"/>
<accession>A0A556MMY0</accession>
<sequence>MNLNQKRTPFAEVLNHLDRKYSNFDGTGYHEPYYDYIEGAPDESATGTGMQGTKVFQADPYQIIVENPDKVAHKAIIFGKNKFSSKPNFGSDPEIKITMGQPGVEYVELLESSASAFVTQFMRIESDNKLQITKFITVNERNPNGNSNQRSLNMQQFKSAYQNLENMLDAPINEKITGSTYWEIEIEPLTRVFYTIFPLYKVDISEPLSGNEPIKTFGPARVNTAGLILPQQTLLPRR</sequence>
<protein>
    <submittedName>
        <fullName evidence="1">Uncharacterized protein</fullName>
    </submittedName>
</protein>
<dbReference type="OrthoDB" id="9821106at2"/>
<dbReference type="Proteomes" id="UP000316008">
    <property type="component" value="Unassembled WGS sequence"/>
</dbReference>
<evidence type="ECO:0000313" key="1">
    <source>
        <dbReference type="EMBL" id="TSJ41273.1"/>
    </source>
</evidence>
<gene>
    <name evidence="1" type="ORF">FO442_15290</name>
</gene>
<name>A0A556MMY0_9FLAO</name>
<reference evidence="1 2" key="1">
    <citation type="submission" date="2019-07" db="EMBL/GenBank/DDBJ databases">
        <authorList>
            <person name="Huq M.A."/>
        </authorList>
    </citation>
    <scope>NUCLEOTIDE SEQUENCE [LARGE SCALE GENOMIC DNA]</scope>
    <source>
        <strain evidence="1 2">MAH-3</strain>
    </source>
</reference>
<evidence type="ECO:0000313" key="2">
    <source>
        <dbReference type="Proteomes" id="UP000316008"/>
    </source>
</evidence>
<proteinExistence type="predicted"/>
<dbReference type="RefSeq" id="WP_144334084.1">
    <property type="nucleotide sequence ID" value="NZ_VLPL01000008.1"/>
</dbReference>
<comment type="caution">
    <text evidence="1">The sequence shown here is derived from an EMBL/GenBank/DDBJ whole genome shotgun (WGS) entry which is preliminary data.</text>
</comment>
<keyword evidence="2" id="KW-1185">Reference proteome</keyword>
<dbReference type="EMBL" id="VLPL01000008">
    <property type="protein sequence ID" value="TSJ41273.1"/>
    <property type="molecule type" value="Genomic_DNA"/>
</dbReference>